<dbReference type="Proteomes" id="UP001352852">
    <property type="component" value="Unassembled WGS sequence"/>
</dbReference>
<comment type="caution">
    <text evidence="1">The sequence shown here is derived from an EMBL/GenBank/DDBJ whole genome shotgun (WGS) entry which is preliminary data.</text>
</comment>
<proteinExistence type="predicted"/>
<accession>A0ABU7D9J6</accession>
<gene>
    <name evidence="1" type="ORF">CHARACLAT_021914</name>
</gene>
<reference evidence="1 2" key="1">
    <citation type="submission" date="2021-06" db="EMBL/GenBank/DDBJ databases">
        <authorList>
            <person name="Palmer J.M."/>
        </authorList>
    </citation>
    <scope>NUCLEOTIDE SEQUENCE [LARGE SCALE GENOMIC DNA]</scope>
    <source>
        <strain evidence="1 2">CL_MEX2019</strain>
        <tissue evidence="1">Muscle</tissue>
    </source>
</reference>
<dbReference type="EMBL" id="JAHUTJ010018575">
    <property type="protein sequence ID" value="MED6271597.1"/>
    <property type="molecule type" value="Genomic_DNA"/>
</dbReference>
<sequence>MSSSSSCGGQSASIRAASGGLRRKVKQHLSYFTLFMNECWVLKQQDHYLTLLHTVGVIAVTFGSKLKSYVCLAASRHLCVVSFRPVLLLEIRVVEAAMLEHRVFVQTLMSWGVSYGSSSSWAG</sequence>
<organism evidence="1 2">
    <name type="scientific">Characodon lateralis</name>
    <dbReference type="NCBI Taxonomy" id="208331"/>
    <lineage>
        <taxon>Eukaryota</taxon>
        <taxon>Metazoa</taxon>
        <taxon>Chordata</taxon>
        <taxon>Craniata</taxon>
        <taxon>Vertebrata</taxon>
        <taxon>Euteleostomi</taxon>
        <taxon>Actinopterygii</taxon>
        <taxon>Neopterygii</taxon>
        <taxon>Teleostei</taxon>
        <taxon>Neoteleostei</taxon>
        <taxon>Acanthomorphata</taxon>
        <taxon>Ovalentaria</taxon>
        <taxon>Atherinomorphae</taxon>
        <taxon>Cyprinodontiformes</taxon>
        <taxon>Goodeidae</taxon>
        <taxon>Characodon</taxon>
    </lineage>
</organism>
<protein>
    <submittedName>
        <fullName evidence="1">Uncharacterized protein</fullName>
    </submittedName>
</protein>
<evidence type="ECO:0000313" key="1">
    <source>
        <dbReference type="EMBL" id="MED6271597.1"/>
    </source>
</evidence>
<evidence type="ECO:0000313" key="2">
    <source>
        <dbReference type="Proteomes" id="UP001352852"/>
    </source>
</evidence>
<name>A0ABU7D9J6_9TELE</name>
<keyword evidence="2" id="KW-1185">Reference proteome</keyword>